<dbReference type="Proteomes" id="UP000662373">
    <property type="component" value="Unassembled WGS sequence"/>
</dbReference>
<dbReference type="GO" id="GO:0009279">
    <property type="term" value="C:cell outer membrane"/>
    <property type="evidence" value="ECO:0007669"/>
    <property type="project" value="UniProtKB-SubCell"/>
</dbReference>
<accession>A0A934NJ94</accession>
<gene>
    <name evidence="9" type="ORF">JEM65_10410</name>
</gene>
<sequence length="439" mass="49106">MKPNKLWSLGLSICLGMLSVQIYAQDVLTLEKAVEIALENNYEIRLAKNDLEADSLGVSPGFAGMLPRVFAQASTNNSAQNISQTRSDGNVIQLDNAKNNNLSYGVGLDWTIFDGLGMFARYDQLKELEKLGKAQLQTTLLDRVSDVMITYHDLVHQQQQLTALDSTLVISKQRVELADNRFSIGKSSKLEVLNATVDLNTDRTLQIKQLELYENTKIRLNEILGRDTDIDFNVKDEVIIATDLQLAELEQLATTQNPELQAQLINKRISELELKQIRGNRYPRISANTSYNFSDSESSLGFATKNNAQGWNYGFAASIDVFNGSNQNRTEKIAKLQIENADIGIKQQTQTITSQLHTAYQTYLTNLSLIELETSNEDIAKENLDITLAKYKIGTIPTIEFRTAQLNYINASLRLSNAIYQAKLSEITLKQLAGNLSLQ</sequence>
<dbReference type="EMBL" id="JAEHJZ010000024">
    <property type="protein sequence ID" value="MBJ7881054.1"/>
    <property type="molecule type" value="Genomic_DNA"/>
</dbReference>
<keyword evidence="4" id="KW-1134">Transmembrane beta strand</keyword>
<keyword evidence="8" id="KW-0732">Signal</keyword>
<evidence type="ECO:0000313" key="9">
    <source>
        <dbReference type="EMBL" id="MBJ7881054.1"/>
    </source>
</evidence>
<keyword evidence="6" id="KW-0472">Membrane</keyword>
<dbReference type="SUPFAM" id="SSF56954">
    <property type="entry name" value="Outer membrane efflux proteins (OEP)"/>
    <property type="match status" value="1"/>
</dbReference>
<dbReference type="GO" id="GO:0015288">
    <property type="term" value="F:porin activity"/>
    <property type="evidence" value="ECO:0007669"/>
    <property type="project" value="TreeGrafter"/>
</dbReference>
<evidence type="ECO:0000256" key="3">
    <source>
        <dbReference type="ARBA" id="ARBA00022448"/>
    </source>
</evidence>
<protein>
    <submittedName>
        <fullName evidence="9">TolC family protein</fullName>
    </submittedName>
</protein>
<dbReference type="GO" id="GO:1990281">
    <property type="term" value="C:efflux pump complex"/>
    <property type="evidence" value="ECO:0007669"/>
    <property type="project" value="TreeGrafter"/>
</dbReference>
<name>A0A934NJ94_9FLAO</name>
<dbReference type="GO" id="GO:0015562">
    <property type="term" value="F:efflux transmembrane transporter activity"/>
    <property type="evidence" value="ECO:0007669"/>
    <property type="project" value="InterPro"/>
</dbReference>
<evidence type="ECO:0000313" key="10">
    <source>
        <dbReference type="Proteomes" id="UP000662373"/>
    </source>
</evidence>
<evidence type="ECO:0000256" key="1">
    <source>
        <dbReference type="ARBA" id="ARBA00004442"/>
    </source>
</evidence>
<organism evidence="9 10">
    <name type="scientific">Gelidibacter salicanalis</name>
    <dbReference type="NCBI Taxonomy" id="291193"/>
    <lineage>
        <taxon>Bacteria</taxon>
        <taxon>Pseudomonadati</taxon>
        <taxon>Bacteroidota</taxon>
        <taxon>Flavobacteriia</taxon>
        <taxon>Flavobacteriales</taxon>
        <taxon>Flavobacteriaceae</taxon>
        <taxon>Gelidibacter</taxon>
    </lineage>
</organism>
<comment type="caution">
    <text evidence="9">The sequence shown here is derived from an EMBL/GenBank/DDBJ whole genome shotgun (WGS) entry which is preliminary data.</text>
</comment>
<dbReference type="RefSeq" id="WP_199599167.1">
    <property type="nucleotide sequence ID" value="NZ_JAEHJZ010000024.1"/>
</dbReference>
<dbReference type="InterPro" id="IPR051906">
    <property type="entry name" value="TolC-like"/>
</dbReference>
<proteinExistence type="inferred from homology"/>
<dbReference type="PANTHER" id="PTHR30026">
    <property type="entry name" value="OUTER MEMBRANE PROTEIN TOLC"/>
    <property type="match status" value="1"/>
</dbReference>
<keyword evidence="5" id="KW-0812">Transmembrane</keyword>
<evidence type="ECO:0000256" key="4">
    <source>
        <dbReference type="ARBA" id="ARBA00022452"/>
    </source>
</evidence>
<keyword evidence="7" id="KW-0998">Cell outer membrane</keyword>
<comment type="similarity">
    <text evidence="2">Belongs to the outer membrane factor (OMF) (TC 1.B.17) family.</text>
</comment>
<dbReference type="PANTHER" id="PTHR30026:SF20">
    <property type="entry name" value="OUTER MEMBRANE PROTEIN TOLC"/>
    <property type="match status" value="1"/>
</dbReference>
<evidence type="ECO:0000256" key="6">
    <source>
        <dbReference type="ARBA" id="ARBA00023136"/>
    </source>
</evidence>
<dbReference type="Gene3D" id="1.20.1600.10">
    <property type="entry name" value="Outer membrane efflux proteins (OEP)"/>
    <property type="match status" value="1"/>
</dbReference>
<comment type="subcellular location">
    <subcellularLocation>
        <location evidence="1">Cell outer membrane</location>
    </subcellularLocation>
</comment>
<dbReference type="Pfam" id="PF02321">
    <property type="entry name" value="OEP"/>
    <property type="match status" value="2"/>
</dbReference>
<evidence type="ECO:0000256" key="8">
    <source>
        <dbReference type="SAM" id="SignalP"/>
    </source>
</evidence>
<evidence type="ECO:0000256" key="2">
    <source>
        <dbReference type="ARBA" id="ARBA00007613"/>
    </source>
</evidence>
<keyword evidence="3" id="KW-0813">Transport</keyword>
<keyword evidence="10" id="KW-1185">Reference proteome</keyword>
<evidence type="ECO:0000256" key="7">
    <source>
        <dbReference type="ARBA" id="ARBA00023237"/>
    </source>
</evidence>
<reference evidence="9 10" key="1">
    <citation type="submission" date="2020-09" db="EMBL/GenBank/DDBJ databases">
        <title>Draft genome of Gelidibacter salicanalis PAMC21136.</title>
        <authorList>
            <person name="Park H."/>
        </authorList>
    </citation>
    <scope>NUCLEOTIDE SEQUENCE [LARGE SCALE GENOMIC DNA]</scope>
    <source>
        <strain evidence="9 10">PAMC21136</strain>
    </source>
</reference>
<evidence type="ECO:0000256" key="5">
    <source>
        <dbReference type="ARBA" id="ARBA00022692"/>
    </source>
</evidence>
<dbReference type="InterPro" id="IPR003423">
    <property type="entry name" value="OMP_efflux"/>
</dbReference>
<feature type="chain" id="PRO_5036910249" evidence="8">
    <location>
        <begin position="25"/>
        <end position="439"/>
    </location>
</feature>
<feature type="signal peptide" evidence="8">
    <location>
        <begin position="1"/>
        <end position="24"/>
    </location>
</feature>
<dbReference type="AlphaFoldDB" id="A0A934NJ94"/>